<dbReference type="InterPro" id="IPR013783">
    <property type="entry name" value="Ig-like_fold"/>
</dbReference>
<gene>
    <name evidence="2" type="ORF">JMN32_09610</name>
</gene>
<dbReference type="Proteomes" id="UP000614216">
    <property type="component" value="Unassembled WGS sequence"/>
</dbReference>
<feature type="chain" id="PRO_5038084774" description="Fibronectin type 3 domain-containing protein" evidence="1">
    <location>
        <begin position="23"/>
        <end position="659"/>
    </location>
</feature>
<proteinExistence type="predicted"/>
<dbReference type="EMBL" id="JAEUGD010000031">
    <property type="protein sequence ID" value="MBL6446566.1"/>
    <property type="molecule type" value="Genomic_DNA"/>
</dbReference>
<comment type="caution">
    <text evidence="2">The sequence shown here is derived from an EMBL/GenBank/DDBJ whole genome shotgun (WGS) entry which is preliminary data.</text>
</comment>
<reference evidence="2" key="1">
    <citation type="submission" date="2021-01" db="EMBL/GenBank/DDBJ databases">
        <title>Fulvivirga kasyanovii gen. nov., sp nov., a novel member of the phylum Bacteroidetes isolated from seawater in a mussel farm.</title>
        <authorList>
            <person name="Zhao L.-H."/>
            <person name="Wang Z.-J."/>
        </authorList>
    </citation>
    <scope>NUCLEOTIDE SEQUENCE</scope>
    <source>
        <strain evidence="2">29W222</strain>
    </source>
</reference>
<dbReference type="AlphaFoldDB" id="A0A937KB87"/>
<evidence type="ECO:0008006" key="4">
    <source>
        <dbReference type="Google" id="ProtNLM"/>
    </source>
</evidence>
<keyword evidence="1" id="KW-0732">Signal</keyword>
<keyword evidence="3" id="KW-1185">Reference proteome</keyword>
<dbReference type="SUPFAM" id="SSF49265">
    <property type="entry name" value="Fibronectin type III"/>
    <property type="match status" value="2"/>
</dbReference>
<name>A0A937KB87_9BACT</name>
<dbReference type="RefSeq" id="WP_238354411.1">
    <property type="nucleotide sequence ID" value="NZ_JAEUGD010000031.1"/>
</dbReference>
<evidence type="ECO:0000256" key="1">
    <source>
        <dbReference type="SAM" id="SignalP"/>
    </source>
</evidence>
<evidence type="ECO:0000313" key="3">
    <source>
        <dbReference type="Proteomes" id="UP000614216"/>
    </source>
</evidence>
<dbReference type="Gene3D" id="2.60.40.10">
    <property type="entry name" value="Immunoglobulins"/>
    <property type="match status" value="4"/>
</dbReference>
<dbReference type="InterPro" id="IPR036116">
    <property type="entry name" value="FN3_sf"/>
</dbReference>
<feature type="signal peptide" evidence="1">
    <location>
        <begin position="1"/>
        <end position="22"/>
    </location>
</feature>
<protein>
    <recommendedName>
        <fullName evidence="4">Fibronectin type 3 domain-containing protein</fullName>
    </recommendedName>
</protein>
<evidence type="ECO:0000313" key="2">
    <source>
        <dbReference type="EMBL" id="MBL6446566.1"/>
    </source>
</evidence>
<accession>A0A937KB87</accession>
<sequence length="659" mass="74286">MNFFVKILSIILLTLTASSLFAQTGRVLVQNAPNTSLESPVINVKWYTEQLWYPEGVNVYRRQSSEDEWTKLNSTPVLKKSTVSMEALQEDEDLEVMVEIMNDNPEQAEGFLLINLFIKSFQSMEFSRFLGIQYDDASINWGDTYQYQVRIINNGEESVLATSPEITAGEYMAEAPVQSFKASLEDYTANFSWLAEEGRFYGVNVYRTSSIDGKEIKLNGRPIVLSENEDANAPQSGIMYRDDSLRQGVIYKYQIAGTDFFGGETQRSETVEVQVEDVTPPKAPVNLLRKVDTLNIQVSWDIVPEEDLAGFNVYRSVLSDGPYDLVNSNLLAHSDTVFFDQVAYPGNYYYTVASVDYAGNEGVSSPVYVEVQDVIPPASPEGVTIKSDTGKFVLSWAANEEPDLRGYLIFRTVNENDSKNYVLLNSQPLKGNVFTQTLPKNAKNTFLYKIVAVDTSYNRSEPSKVVRARMPDVTAPVKPFIKQVLVSGDSIEILWLKNPEPDVKGYVLQSSKERDLWNAVAEIPASENIYKIKASTGGNFSYRLQAVDSSGNASEFSNVMKAEIAIKQVSGKFKEVKLKYNKRKKQLDIIWEYEGKECKGFIIYKGEAENTLRPVTGLLKDMQYRDKDLSEGHTYKYEVRCYQNDGEVIKSGIIAELIE</sequence>
<organism evidence="2 3">
    <name type="scientific">Fulvivirga marina</name>
    <dbReference type="NCBI Taxonomy" id="2494733"/>
    <lineage>
        <taxon>Bacteria</taxon>
        <taxon>Pseudomonadati</taxon>
        <taxon>Bacteroidota</taxon>
        <taxon>Cytophagia</taxon>
        <taxon>Cytophagales</taxon>
        <taxon>Fulvivirgaceae</taxon>
        <taxon>Fulvivirga</taxon>
    </lineage>
</organism>